<dbReference type="AlphaFoldDB" id="A0A5N6IRW2"/>
<evidence type="ECO:0000313" key="2">
    <source>
        <dbReference type="Proteomes" id="UP000326289"/>
    </source>
</evidence>
<dbReference type="Proteomes" id="UP000326289">
    <property type="component" value="Unassembled WGS sequence"/>
</dbReference>
<keyword evidence="2" id="KW-1185">Reference proteome</keyword>
<organism evidence="1 2">
    <name type="scientific">Aspergillus minisclerotigenes</name>
    <dbReference type="NCBI Taxonomy" id="656917"/>
    <lineage>
        <taxon>Eukaryota</taxon>
        <taxon>Fungi</taxon>
        <taxon>Dikarya</taxon>
        <taxon>Ascomycota</taxon>
        <taxon>Pezizomycotina</taxon>
        <taxon>Eurotiomycetes</taxon>
        <taxon>Eurotiomycetidae</taxon>
        <taxon>Eurotiales</taxon>
        <taxon>Aspergillaceae</taxon>
        <taxon>Aspergillus</taxon>
        <taxon>Aspergillus subgen. Circumdati</taxon>
    </lineage>
</organism>
<evidence type="ECO:0000313" key="1">
    <source>
        <dbReference type="EMBL" id="KAB8269138.1"/>
    </source>
</evidence>
<gene>
    <name evidence="1" type="ORF">BDV30DRAFT_191598</name>
</gene>
<protein>
    <submittedName>
        <fullName evidence="1">Uncharacterized protein</fullName>
    </submittedName>
</protein>
<name>A0A5N6IRW2_9EURO</name>
<dbReference type="EMBL" id="ML732852">
    <property type="protein sequence ID" value="KAB8269138.1"/>
    <property type="molecule type" value="Genomic_DNA"/>
</dbReference>
<reference evidence="1 2" key="1">
    <citation type="submission" date="2019-04" db="EMBL/GenBank/DDBJ databases">
        <title>Fungal friends and foes A comparative genomics study of 23 Aspergillus species from section Flavi.</title>
        <authorList>
            <consortium name="DOE Joint Genome Institute"/>
            <person name="Kjaerbolling I."/>
            <person name="Vesth T.C."/>
            <person name="Frisvad J.C."/>
            <person name="Nybo J.L."/>
            <person name="Theobald S."/>
            <person name="Kildgaard S."/>
            <person name="Petersen T.I."/>
            <person name="Kuo A."/>
            <person name="Sato A."/>
            <person name="Lyhne E.K."/>
            <person name="Kogle M.E."/>
            <person name="Wiebenga A."/>
            <person name="Kun R.S."/>
            <person name="Lubbers R.J."/>
            <person name="Makela M.R."/>
            <person name="Barry K."/>
            <person name="Chovatia M."/>
            <person name="Clum A."/>
            <person name="Daum C."/>
            <person name="Haridas S."/>
            <person name="He G."/>
            <person name="LaButti K."/>
            <person name="Lipzen A."/>
            <person name="Mondo S."/>
            <person name="Pangilinan J."/>
            <person name="Riley R."/>
            <person name="Salamov A."/>
            <person name="Simmons B.A."/>
            <person name="Magnuson J.K."/>
            <person name="Henrissat B."/>
            <person name="Mortensen U.H."/>
            <person name="Larsen T.O."/>
            <person name="De vries R.P."/>
            <person name="Grigoriev I.V."/>
            <person name="Machida M."/>
            <person name="Baker S.E."/>
            <person name="Andersen M.R."/>
        </authorList>
    </citation>
    <scope>NUCLEOTIDE SEQUENCE [LARGE SCALE GENOMIC DNA]</scope>
    <source>
        <strain evidence="1 2">CBS 117635</strain>
    </source>
</reference>
<proteinExistence type="predicted"/>
<accession>A0A5N6IRW2</accession>
<sequence length="71" mass="8254">MRWKWIKERASSCVWTQKLSTKRGSAFLAFKPAELNYHHFSGVLQTLSLGIVHFDWCDGMEILIAICPRSR</sequence>